<feature type="compositionally biased region" description="Acidic residues" evidence="5">
    <location>
        <begin position="103"/>
        <end position="116"/>
    </location>
</feature>
<dbReference type="InterPro" id="IPR035984">
    <property type="entry name" value="Acyl-CoA-binding_sf"/>
</dbReference>
<gene>
    <name evidence="7" type="ORF">MCHLO_01750</name>
</gene>
<dbReference type="Gene3D" id="1.20.80.10">
    <property type="match status" value="1"/>
</dbReference>
<evidence type="ECO:0000313" key="7">
    <source>
        <dbReference type="EMBL" id="GAT44108.1"/>
    </source>
</evidence>
<evidence type="ECO:0000256" key="3">
    <source>
        <dbReference type="ARBA" id="ARBA00023121"/>
    </source>
</evidence>
<feature type="repeat" description="ANK" evidence="4">
    <location>
        <begin position="175"/>
        <end position="207"/>
    </location>
</feature>
<accession>A0ABQ0KYY7</accession>
<evidence type="ECO:0000256" key="4">
    <source>
        <dbReference type="PROSITE-ProRule" id="PRU00023"/>
    </source>
</evidence>
<evidence type="ECO:0000259" key="6">
    <source>
        <dbReference type="PROSITE" id="PS51228"/>
    </source>
</evidence>
<evidence type="ECO:0000256" key="2">
    <source>
        <dbReference type="ARBA" id="ARBA00023043"/>
    </source>
</evidence>
<reference evidence="7" key="1">
    <citation type="submission" date="2014-09" db="EMBL/GenBank/DDBJ databases">
        <title>Genome sequence of the luminous mushroom Mycena chlorophos for searching fungal bioluminescence genes.</title>
        <authorList>
            <person name="Tanaka Y."/>
            <person name="Kasuga D."/>
            <person name="Oba Y."/>
            <person name="Hase S."/>
            <person name="Sato K."/>
            <person name="Oba Y."/>
            <person name="Sakakibara Y."/>
        </authorList>
    </citation>
    <scope>NUCLEOTIDE SEQUENCE</scope>
</reference>
<dbReference type="PANTHER" id="PTHR24119">
    <property type="entry name" value="ACYL-COA-BINDING DOMAIN-CONTAINING PROTEIN 6"/>
    <property type="match status" value="1"/>
</dbReference>
<keyword evidence="3" id="KW-0446">Lipid-binding</keyword>
<dbReference type="InterPro" id="IPR000582">
    <property type="entry name" value="Acyl-CoA-binding_protein"/>
</dbReference>
<sequence>MSSSSSFDDAAAYLARSTSLESVSSSTKLELYGLFKYVTVSPLPSASRPSVFDWTGRAKYDAWTSAGNTIATREEAEARYVAIASSLGWNEGATTVAAKSKDEDEEPINWDSDEDSAPTKSAGGGGLGTAVSAMSRPQDTEDATLHGLAVSNNLPSLVLLVERDPTIDLNARDDFGYTALHLAADRGHAPIVEFLLKKGVDRNIQDEDGLVAVELAEAAGHDEVARLLSSS</sequence>
<dbReference type="PROSITE" id="PS50297">
    <property type="entry name" value="ANK_REP_REGION"/>
    <property type="match status" value="1"/>
</dbReference>
<protein>
    <submittedName>
        <fullName evidence="7">Ankyrin</fullName>
    </submittedName>
</protein>
<dbReference type="InterPro" id="IPR014352">
    <property type="entry name" value="FERM/acyl-CoA-bd_prot_sf"/>
</dbReference>
<dbReference type="PRINTS" id="PR00689">
    <property type="entry name" value="ACOABINDINGP"/>
</dbReference>
<feature type="region of interest" description="Disordered" evidence="5">
    <location>
        <begin position="97"/>
        <end position="133"/>
    </location>
</feature>
<organism evidence="7 8">
    <name type="scientific">Mycena chlorophos</name>
    <name type="common">Agaric fungus</name>
    <name type="synonym">Agaricus chlorophos</name>
    <dbReference type="NCBI Taxonomy" id="658473"/>
    <lineage>
        <taxon>Eukaryota</taxon>
        <taxon>Fungi</taxon>
        <taxon>Dikarya</taxon>
        <taxon>Basidiomycota</taxon>
        <taxon>Agaricomycotina</taxon>
        <taxon>Agaricomycetes</taxon>
        <taxon>Agaricomycetidae</taxon>
        <taxon>Agaricales</taxon>
        <taxon>Marasmiineae</taxon>
        <taxon>Mycenaceae</taxon>
        <taxon>Mycena</taxon>
    </lineage>
</organism>
<dbReference type="SMART" id="SM00248">
    <property type="entry name" value="ANK"/>
    <property type="match status" value="2"/>
</dbReference>
<evidence type="ECO:0000256" key="1">
    <source>
        <dbReference type="ARBA" id="ARBA00022737"/>
    </source>
</evidence>
<dbReference type="SUPFAM" id="SSF47027">
    <property type="entry name" value="Acyl-CoA binding protein"/>
    <property type="match status" value="1"/>
</dbReference>
<dbReference type="SUPFAM" id="SSF48403">
    <property type="entry name" value="Ankyrin repeat"/>
    <property type="match status" value="1"/>
</dbReference>
<dbReference type="PROSITE" id="PS51228">
    <property type="entry name" value="ACB_2"/>
    <property type="match status" value="1"/>
</dbReference>
<dbReference type="Gene3D" id="1.25.40.20">
    <property type="entry name" value="Ankyrin repeat-containing domain"/>
    <property type="match status" value="1"/>
</dbReference>
<dbReference type="PROSITE" id="PS50088">
    <property type="entry name" value="ANK_REPEAT"/>
    <property type="match status" value="1"/>
</dbReference>
<keyword evidence="2 4" id="KW-0040">ANK repeat</keyword>
<dbReference type="InterPro" id="IPR002110">
    <property type="entry name" value="Ankyrin_rpt"/>
</dbReference>
<evidence type="ECO:0000313" key="8">
    <source>
        <dbReference type="Proteomes" id="UP000815677"/>
    </source>
</evidence>
<dbReference type="Pfam" id="PF00887">
    <property type="entry name" value="ACBP"/>
    <property type="match status" value="1"/>
</dbReference>
<dbReference type="Pfam" id="PF13857">
    <property type="entry name" value="Ank_5"/>
    <property type="match status" value="1"/>
</dbReference>
<dbReference type="InterPro" id="IPR036770">
    <property type="entry name" value="Ankyrin_rpt-contain_sf"/>
</dbReference>
<dbReference type="PANTHER" id="PTHR24119:SF0">
    <property type="entry name" value="ACYL-COA-BINDING DOMAIN-CONTAINING PROTEIN 6"/>
    <property type="match status" value="1"/>
</dbReference>
<feature type="domain" description="ACB" evidence="6">
    <location>
        <begin position="3"/>
        <end position="93"/>
    </location>
</feature>
<name>A0ABQ0KYY7_MYCCL</name>
<dbReference type="EMBL" id="DF839580">
    <property type="protein sequence ID" value="GAT44108.1"/>
    <property type="molecule type" value="Genomic_DNA"/>
</dbReference>
<evidence type="ECO:0000256" key="5">
    <source>
        <dbReference type="SAM" id="MobiDB-lite"/>
    </source>
</evidence>
<keyword evidence="8" id="KW-1185">Reference proteome</keyword>
<dbReference type="Proteomes" id="UP000815677">
    <property type="component" value="Unassembled WGS sequence"/>
</dbReference>
<keyword evidence="1" id="KW-0677">Repeat</keyword>
<proteinExistence type="predicted"/>